<dbReference type="Proteomes" id="UP000597459">
    <property type="component" value="Unassembled WGS sequence"/>
</dbReference>
<dbReference type="PROSITE" id="PS51257">
    <property type="entry name" value="PROKAR_LIPOPROTEIN"/>
    <property type="match status" value="1"/>
</dbReference>
<reference evidence="2" key="1">
    <citation type="submission" date="2019-11" db="EMBL/GenBank/DDBJ databases">
        <title>Description of new Acetobacter species.</title>
        <authorList>
            <person name="Cleenwerck I."/>
            <person name="Sombolestani A.S."/>
        </authorList>
    </citation>
    <scope>NUCLEOTIDE SEQUENCE</scope>
    <source>
        <strain evidence="2">LMG 1626</strain>
    </source>
</reference>
<evidence type="ECO:0000313" key="2">
    <source>
        <dbReference type="EMBL" id="NHO53730.1"/>
    </source>
</evidence>
<dbReference type="AlphaFoldDB" id="A0A967B6K0"/>
<name>A0A967B6K0_9PROT</name>
<organism evidence="2 3">
    <name type="scientific">Acetobacter estunensis</name>
    <dbReference type="NCBI Taxonomy" id="104097"/>
    <lineage>
        <taxon>Bacteria</taxon>
        <taxon>Pseudomonadati</taxon>
        <taxon>Pseudomonadota</taxon>
        <taxon>Alphaproteobacteria</taxon>
        <taxon>Acetobacterales</taxon>
        <taxon>Acetobacteraceae</taxon>
        <taxon>Acetobacter</taxon>
    </lineage>
</organism>
<dbReference type="InterPro" id="IPR006311">
    <property type="entry name" value="TAT_signal"/>
</dbReference>
<proteinExistence type="predicted"/>
<gene>
    <name evidence="2" type="ORF">GOB87_07100</name>
</gene>
<dbReference type="PROSITE" id="PS51318">
    <property type="entry name" value="TAT"/>
    <property type="match status" value="1"/>
</dbReference>
<dbReference type="EMBL" id="WOTH01000011">
    <property type="protein sequence ID" value="NHO53730.1"/>
    <property type="molecule type" value="Genomic_DNA"/>
</dbReference>
<feature type="signal peptide" evidence="1">
    <location>
        <begin position="1"/>
        <end position="27"/>
    </location>
</feature>
<accession>A0A967B6K0</accession>
<evidence type="ECO:0000313" key="3">
    <source>
        <dbReference type="Proteomes" id="UP000597459"/>
    </source>
</evidence>
<comment type="caution">
    <text evidence="2">The sequence shown here is derived from an EMBL/GenBank/DDBJ whole genome shotgun (WGS) entry which is preliminary data.</text>
</comment>
<sequence length="179" mass="17594">MTFSSRRTFLRSLLATGGALGAATALGACTTTTSNGTTTYAVDVTKILSLISSVESGLTQIASSSTVTSVLGATDSAKLTSAITTVSQVTAQIAANAASSVSVTVAKDWVTTAESAAGAALTVLESLQSLLPANVNVMVQAVATLLPALAALIGAVSTSSTSLSAPEAQAIIARGLSTN</sequence>
<keyword evidence="3" id="KW-1185">Reference proteome</keyword>
<evidence type="ECO:0000256" key="1">
    <source>
        <dbReference type="SAM" id="SignalP"/>
    </source>
</evidence>
<evidence type="ECO:0008006" key="4">
    <source>
        <dbReference type="Google" id="ProtNLM"/>
    </source>
</evidence>
<protein>
    <recommendedName>
        <fullName evidence="4">Twin-arginine translocation signal domain-containing protein</fullName>
    </recommendedName>
</protein>
<feature type="chain" id="PRO_5036710301" description="Twin-arginine translocation signal domain-containing protein" evidence="1">
    <location>
        <begin position="28"/>
        <end position="179"/>
    </location>
</feature>
<dbReference type="RefSeq" id="WP_166314332.1">
    <property type="nucleotide sequence ID" value="NZ_WOTH01000011.1"/>
</dbReference>
<keyword evidence="1" id="KW-0732">Signal</keyword>